<evidence type="ECO:0000313" key="4">
    <source>
        <dbReference type="Proteomes" id="UP000566995"/>
    </source>
</evidence>
<dbReference type="Pfam" id="PF02517">
    <property type="entry name" value="Rce1-like"/>
    <property type="match status" value="1"/>
</dbReference>
<feature type="transmembrane region" description="Helical" evidence="1">
    <location>
        <begin position="125"/>
        <end position="145"/>
    </location>
</feature>
<comment type="caution">
    <text evidence="3">The sequence shown here is derived from an EMBL/GenBank/DDBJ whole genome shotgun (WGS) entry which is preliminary data.</text>
</comment>
<keyword evidence="3" id="KW-0378">Hydrolase</keyword>
<keyword evidence="1" id="KW-0472">Membrane</keyword>
<evidence type="ECO:0000313" key="3">
    <source>
        <dbReference type="EMBL" id="MBB4867619.1"/>
    </source>
</evidence>
<feature type="transmembrane region" description="Helical" evidence="1">
    <location>
        <begin position="166"/>
        <end position="184"/>
    </location>
</feature>
<accession>A0A7W7P563</accession>
<gene>
    <name evidence="3" type="ORF">HNP46_006533</name>
</gene>
<feature type="transmembrane region" description="Helical" evidence="1">
    <location>
        <begin position="190"/>
        <end position="207"/>
    </location>
</feature>
<dbReference type="Proteomes" id="UP000566995">
    <property type="component" value="Unassembled WGS sequence"/>
</dbReference>
<keyword evidence="1" id="KW-0812">Transmembrane</keyword>
<dbReference type="GO" id="GO:0004175">
    <property type="term" value="F:endopeptidase activity"/>
    <property type="evidence" value="ECO:0007669"/>
    <property type="project" value="UniProtKB-ARBA"/>
</dbReference>
<protein>
    <submittedName>
        <fullName evidence="3">Membrane protease YdiL (CAAX protease family)</fullName>
    </submittedName>
</protein>
<dbReference type="GO" id="GO:0006508">
    <property type="term" value="P:proteolysis"/>
    <property type="evidence" value="ECO:0007669"/>
    <property type="project" value="UniProtKB-KW"/>
</dbReference>
<feature type="domain" description="CAAX prenyl protease 2/Lysostaphin resistance protein A-like" evidence="2">
    <location>
        <begin position="132"/>
        <end position="225"/>
    </location>
</feature>
<sequence>MSVSISPTGVLTGRQQTLLYLQAALMSFGMVTPLAVLLVLAPGQLGAYQVFIISGALVGSALLMQWQIQARGAGPLPSMRPDYPFGIFLVFLIAFLVLNYTLSWATGAFNMTTGEPASKIASEKLGASMTEQVLYCIGVIVLAPVSEEIIFRHFLFQAFLPERSRLRLALAVLLTTAAFVAMHAQYVHPMTFISIGALALLYMLARLKTNGLLLPITLHAMNNLLATTSQYQAHAAL</sequence>
<feature type="transmembrane region" description="Helical" evidence="1">
    <location>
        <begin position="46"/>
        <end position="64"/>
    </location>
</feature>
<evidence type="ECO:0000259" key="2">
    <source>
        <dbReference type="Pfam" id="PF02517"/>
    </source>
</evidence>
<evidence type="ECO:0000256" key="1">
    <source>
        <dbReference type="SAM" id="Phobius"/>
    </source>
</evidence>
<feature type="transmembrane region" description="Helical" evidence="1">
    <location>
        <begin position="18"/>
        <end position="40"/>
    </location>
</feature>
<dbReference type="RefSeq" id="WP_184597340.1">
    <property type="nucleotide sequence ID" value="NZ_JACHLI010000043.1"/>
</dbReference>
<proteinExistence type="predicted"/>
<name>A0A7W7P563_PSENT</name>
<dbReference type="AlphaFoldDB" id="A0A7W7P563"/>
<keyword evidence="1" id="KW-1133">Transmembrane helix</keyword>
<dbReference type="GO" id="GO:0080120">
    <property type="term" value="P:CAAX-box protein maturation"/>
    <property type="evidence" value="ECO:0007669"/>
    <property type="project" value="UniProtKB-ARBA"/>
</dbReference>
<feature type="transmembrane region" description="Helical" evidence="1">
    <location>
        <begin position="85"/>
        <end position="105"/>
    </location>
</feature>
<dbReference type="InterPro" id="IPR003675">
    <property type="entry name" value="Rce1/LyrA-like_dom"/>
</dbReference>
<reference evidence="3 4" key="1">
    <citation type="submission" date="2020-08" db="EMBL/GenBank/DDBJ databases">
        <title>Functional genomics of gut bacteria from endangered species of beetles.</title>
        <authorList>
            <person name="Carlos-Shanley C."/>
        </authorList>
    </citation>
    <scope>NUCLEOTIDE SEQUENCE [LARGE SCALE GENOMIC DNA]</scope>
    <source>
        <strain evidence="3 4">S00179</strain>
    </source>
</reference>
<dbReference type="EMBL" id="JACHLI010000043">
    <property type="protein sequence ID" value="MBB4867619.1"/>
    <property type="molecule type" value="Genomic_DNA"/>
</dbReference>
<organism evidence="3 4">
    <name type="scientific">Pseudomonas nitroreducens</name>
    <dbReference type="NCBI Taxonomy" id="46680"/>
    <lineage>
        <taxon>Bacteria</taxon>
        <taxon>Pseudomonadati</taxon>
        <taxon>Pseudomonadota</taxon>
        <taxon>Gammaproteobacteria</taxon>
        <taxon>Pseudomonadales</taxon>
        <taxon>Pseudomonadaceae</taxon>
        <taxon>Pseudomonas</taxon>
    </lineage>
</organism>
<keyword evidence="3" id="KW-0645">Protease</keyword>